<comment type="pathway">
    <text evidence="1">Protein modification; protein ubiquitination.</text>
</comment>
<dbReference type="PROSITE" id="PS50088">
    <property type="entry name" value="ANK_REPEAT"/>
    <property type="match status" value="1"/>
</dbReference>
<evidence type="ECO:0000256" key="2">
    <source>
        <dbReference type="ARBA" id="ARBA00022737"/>
    </source>
</evidence>
<dbReference type="FunFam" id="3.30.710.10:FF:000144">
    <property type="entry name" value="BTB/POZ domain-containing protein"/>
    <property type="match status" value="1"/>
</dbReference>
<dbReference type="GO" id="GO:0000151">
    <property type="term" value="C:ubiquitin ligase complex"/>
    <property type="evidence" value="ECO:0007669"/>
    <property type="project" value="TreeGrafter"/>
</dbReference>
<dbReference type="Pfam" id="PF13637">
    <property type="entry name" value="Ank_4"/>
    <property type="match status" value="1"/>
</dbReference>
<evidence type="ECO:0000256" key="4">
    <source>
        <dbReference type="PROSITE-ProRule" id="PRU00023"/>
    </source>
</evidence>
<dbReference type="GO" id="GO:0005737">
    <property type="term" value="C:cytoplasm"/>
    <property type="evidence" value="ECO:0007669"/>
    <property type="project" value="TreeGrafter"/>
</dbReference>
<reference evidence="8" key="1">
    <citation type="submission" date="2017-07" db="EMBL/GenBank/DDBJ databases">
        <title>Taro Niue Genome Assembly and Annotation.</title>
        <authorList>
            <person name="Atibalentja N."/>
            <person name="Keating K."/>
            <person name="Fields C.J."/>
        </authorList>
    </citation>
    <scope>NUCLEOTIDE SEQUENCE</scope>
    <source>
        <strain evidence="8">Niue_2</strain>
        <tissue evidence="8">Leaf</tissue>
    </source>
</reference>
<feature type="compositionally biased region" description="Low complexity" evidence="5">
    <location>
        <begin position="535"/>
        <end position="545"/>
    </location>
</feature>
<dbReference type="FunFam" id="1.25.40.20:FF:000328">
    <property type="entry name" value="BTB/POZ domain-containing protein"/>
    <property type="match status" value="1"/>
</dbReference>
<evidence type="ECO:0000259" key="7">
    <source>
        <dbReference type="PROSITE" id="PS50097"/>
    </source>
</evidence>
<dbReference type="SUPFAM" id="SSF54695">
    <property type="entry name" value="POZ domain"/>
    <property type="match status" value="2"/>
</dbReference>
<keyword evidence="9" id="KW-1185">Reference proteome</keyword>
<proteinExistence type="predicted"/>
<keyword evidence="2" id="KW-0677">Repeat</keyword>
<evidence type="ECO:0000256" key="3">
    <source>
        <dbReference type="ARBA" id="ARBA00023043"/>
    </source>
</evidence>
<feature type="domain" description="BTB" evidence="7">
    <location>
        <begin position="177"/>
        <end position="244"/>
    </location>
</feature>
<dbReference type="CDD" id="cd14733">
    <property type="entry name" value="BACK"/>
    <property type="match status" value="1"/>
</dbReference>
<evidence type="ECO:0000256" key="6">
    <source>
        <dbReference type="SAM" id="Phobius"/>
    </source>
</evidence>
<sequence>METTGRRPWTIDPDLGVLEVDPDEALPAVPLKKVPAGDIYEAARAGDVDRLCYLIESGVNVNARDQWDSVSLYYACLAGHAEAARMLLRAGAICSVRTFDGDRCHYAALNLRIRRLLKAFEARPPPMAPLQAALRDTFLGCPANRAYLEQCDAAGVGAGIAGYSATDDRSDFNSFPPDITFYVDGRPLEAHRLILSARSPFFKIKFETEWKDRSEVRFARGKLSYPAFYSLVHFFYSDRLDVAVDDMDDLVRLCKACKCDELQRVIEIELRHQKNAEYKALKDVDNSQKRFILQGLSLPEQDRLPSAMHRVLQASLANSSTEDMGPDETYETQKMHFHEDLADVCIKIEKKVFRCHQVIIASRSEYFKARLSRMTGFLEGKGEFSCTNLPSLEEHDLSTEAFEKIIEYMLVSFSFVLNGFIFCVTVVNISVFPWSFRYTDALKEVDPDQAEELFDAASRYLLFPLKRVVADVLLPHLELASPSELCHWLILSDMYGVLKIREHCLDTIACNFETFADTRAFRALLLTLPPPSGDSSLRTTRPSTPGTGGNSDQGNLLDDLREKWLEAEAAELDKRDESAAQFDRRLEMLMLVAEQEVGEAHDRDT</sequence>
<dbReference type="EMBL" id="NMUH01004724">
    <property type="protein sequence ID" value="MQM10621.1"/>
    <property type="molecule type" value="Genomic_DNA"/>
</dbReference>
<evidence type="ECO:0000313" key="9">
    <source>
        <dbReference type="Proteomes" id="UP000652761"/>
    </source>
</evidence>
<feature type="domain" description="BTB" evidence="7">
    <location>
        <begin position="342"/>
        <end position="409"/>
    </location>
</feature>
<dbReference type="CDD" id="cd18186">
    <property type="entry name" value="BTB_POZ_ZBTB_KLHL-like"/>
    <property type="match status" value="1"/>
</dbReference>
<dbReference type="InterPro" id="IPR011333">
    <property type="entry name" value="SKP1/BTB/POZ_sf"/>
</dbReference>
<evidence type="ECO:0000256" key="1">
    <source>
        <dbReference type="ARBA" id="ARBA00004906"/>
    </source>
</evidence>
<dbReference type="InterPro" id="IPR044515">
    <property type="entry name" value="ABTB1"/>
</dbReference>
<dbReference type="InterPro" id="IPR002110">
    <property type="entry name" value="Ankyrin_rpt"/>
</dbReference>
<dbReference type="Pfam" id="PF00651">
    <property type="entry name" value="BTB"/>
    <property type="match status" value="2"/>
</dbReference>
<gene>
    <name evidence="8" type="ORF">Taro_043517</name>
</gene>
<feature type="transmembrane region" description="Helical" evidence="6">
    <location>
        <begin position="408"/>
        <end position="434"/>
    </location>
</feature>
<comment type="caution">
    <text evidence="8">The sequence shown here is derived from an EMBL/GenBank/DDBJ whole genome shotgun (WGS) entry which is preliminary data.</text>
</comment>
<dbReference type="SUPFAM" id="SSF48403">
    <property type="entry name" value="Ankyrin repeat"/>
    <property type="match status" value="1"/>
</dbReference>
<accession>A0A843WZ25</accession>
<dbReference type="PROSITE" id="PS50097">
    <property type="entry name" value="BTB"/>
    <property type="match status" value="2"/>
</dbReference>
<dbReference type="PANTHER" id="PTHR46231:SF1">
    <property type="entry name" value="ANKYRIN REPEAT AND BTB_POZ DOMAIN-CONTAINING PROTEIN 1"/>
    <property type="match status" value="1"/>
</dbReference>
<organism evidence="8 9">
    <name type="scientific">Colocasia esculenta</name>
    <name type="common">Wild taro</name>
    <name type="synonym">Arum esculentum</name>
    <dbReference type="NCBI Taxonomy" id="4460"/>
    <lineage>
        <taxon>Eukaryota</taxon>
        <taxon>Viridiplantae</taxon>
        <taxon>Streptophyta</taxon>
        <taxon>Embryophyta</taxon>
        <taxon>Tracheophyta</taxon>
        <taxon>Spermatophyta</taxon>
        <taxon>Magnoliopsida</taxon>
        <taxon>Liliopsida</taxon>
        <taxon>Araceae</taxon>
        <taxon>Aroideae</taxon>
        <taxon>Colocasieae</taxon>
        <taxon>Colocasia</taxon>
    </lineage>
</organism>
<feature type="repeat" description="ANK" evidence="4">
    <location>
        <begin position="39"/>
        <end position="66"/>
    </location>
</feature>
<feature type="region of interest" description="Disordered" evidence="5">
    <location>
        <begin position="532"/>
        <end position="556"/>
    </location>
</feature>
<dbReference type="Gene3D" id="3.30.710.10">
    <property type="entry name" value="Potassium Channel Kv1.1, Chain A"/>
    <property type="match status" value="2"/>
</dbReference>
<dbReference type="AlphaFoldDB" id="A0A843WZ25"/>
<keyword evidence="3 4" id="KW-0040">ANK repeat</keyword>
<keyword evidence="6" id="KW-0812">Transmembrane</keyword>
<dbReference type="SMART" id="SM00225">
    <property type="entry name" value="BTB"/>
    <property type="match status" value="2"/>
</dbReference>
<evidence type="ECO:0000313" key="8">
    <source>
        <dbReference type="EMBL" id="MQM10621.1"/>
    </source>
</evidence>
<dbReference type="PANTHER" id="PTHR46231">
    <property type="entry name" value="ANKYRIN REPEAT AND BTB/POZ DOMAIN-CONTAINING PROTEIN 1"/>
    <property type="match status" value="1"/>
</dbReference>
<dbReference type="InterPro" id="IPR036770">
    <property type="entry name" value="Ankyrin_rpt-contain_sf"/>
</dbReference>
<dbReference type="Proteomes" id="UP000652761">
    <property type="component" value="Unassembled WGS sequence"/>
</dbReference>
<evidence type="ECO:0000256" key="5">
    <source>
        <dbReference type="SAM" id="MobiDB-lite"/>
    </source>
</evidence>
<name>A0A843WZ25_COLES</name>
<dbReference type="InterPro" id="IPR000210">
    <property type="entry name" value="BTB/POZ_dom"/>
</dbReference>
<dbReference type="Gene3D" id="1.25.40.20">
    <property type="entry name" value="Ankyrin repeat-containing domain"/>
    <property type="match status" value="1"/>
</dbReference>
<keyword evidence="6" id="KW-0472">Membrane</keyword>
<keyword evidence="6" id="KW-1133">Transmembrane helix</keyword>
<dbReference type="OrthoDB" id="684045at2759"/>
<protein>
    <recommendedName>
        <fullName evidence="7">BTB domain-containing protein</fullName>
    </recommendedName>
</protein>